<comment type="caution">
    <text evidence="2">The sequence shown here is derived from an EMBL/GenBank/DDBJ whole genome shotgun (WGS) entry which is preliminary data.</text>
</comment>
<proteinExistence type="predicted"/>
<reference evidence="1 3" key="2">
    <citation type="submission" date="2018-07" db="EMBL/GenBank/DDBJ databases">
        <title>Genomic Encyclopedia of Type Strains, Phase IV (KMG-IV): sequencing the most valuable type-strain genomes for metagenomic binning, comparative biology and taxonomic classification.</title>
        <authorList>
            <person name="Goeker M."/>
        </authorList>
    </citation>
    <scope>NUCLEOTIDE SEQUENCE [LARGE SCALE GENOMIC DNA]</scope>
    <source>
        <strain evidence="1 3">DSM 19728</strain>
    </source>
</reference>
<dbReference type="Proteomes" id="UP000321392">
    <property type="component" value="Unassembled WGS sequence"/>
</dbReference>
<evidence type="ECO:0000313" key="2">
    <source>
        <dbReference type="EMBL" id="TWI46475.1"/>
    </source>
</evidence>
<sequence length="60" mass="6519">MNLDNLNLVELNAQEVQEIKGGDFGIVSGLIVGALIGWALSQDLDKLAEAYNHGYNMSKK</sequence>
<evidence type="ECO:0000313" key="3">
    <source>
        <dbReference type="Proteomes" id="UP000254518"/>
    </source>
</evidence>
<organism evidence="2 4">
    <name type="scientific">Flavobacterium glaciei</name>
    <dbReference type="NCBI Taxonomy" id="386300"/>
    <lineage>
        <taxon>Bacteria</taxon>
        <taxon>Pseudomonadati</taxon>
        <taxon>Bacteroidota</taxon>
        <taxon>Flavobacteriia</taxon>
        <taxon>Flavobacteriales</taxon>
        <taxon>Flavobacteriaceae</taxon>
        <taxon>Flavobacterium</taxon>
    </lineage>
</organism>
<keyword evidence="3" id="KW-1185">Reference proteome</keyword>
<evidence type="ECO:0008006" key="5">
    <source>
        <dbReference type="Google" id="ProtNLM"/>
    </source>
</evidence>
<name>A0A562PPT8_9FLAO</name>
<gene>
    <name evidence="1" type="ORF">DFR66_109139</name>
    <name evidence="2" type="ORF">IQ02_01999</name>
</gene>
<dbReference type="AlphaFoldDB" id="A0A562PPT8"/>
<dbReference type="RefSeq" id="WP_114754620.1">
    <property type="nucleotide sequence ID" value="NZ_QQBA01000009.1"/>
</dbReference>
<protein>
    <recommendedName>
        <fullName evidence="5">Lactobin A/cerein 7B family class IIb bacteriocin</fullName>
    </recommendedName>
</protein>
<accession>A0A562PPT8</accession>
<evidence type="ECO:0000313" key="4">
    <source>
        <dbReference type="Proteomes" id="UP000321392"/>
    </source>
</evidence>
<dbReference type="EMBL" id="QQBA01000009">
    <property type="protein sequence ID" value="RDI53574.1"/>
    <property type="molecule type" value="Genomic_DNA"/>
</dbReference>
<dbReference type="EMBL" id="VLKX01000009">
    <property type="protein sequence ID" value="TWI46475.1"/>
    <property type="molecule type" value="Genomic_DNA"/>
</dbReference>
<reference evidence="2" key="3">
    <citation type="submission" date="2019-07" db="EMBL/GenBank/DDBJ databases">
        <authorList>
            <person name="Whitman W."/>
            <person name="Huntemann M."/>
            <person name="Clum A."/>
            <person name="Pillay M."/>
            <person name="Palaniappan K."/>
            <person name="Varghese N."/>
            <person name="Mikhailova N."/>
            <person name="Stamatis D."/>
            <person name="Reddy T."/>
            <person name="Daum C."/>
            <person name="Shapiro N."/>
            <person name="Ivanova N."/>
            <person name="Kyrpides N."/>
            <person name="Woyke T."/>
        </authorList>
    </citation>
    <scope>NUCLEOTIDE SEQUENCE</scope>
    <source>
        <strain evidence="2">CGMCC 1.5380</strain>
    </source>
</reference>
<dbReference type="Proteomes" id="UP000254518">
    <property type="component" value="Unassembled WGS sequence"/>
</dbReference>
<dbReference type="OrthoDB" id="1372288at2"/>
<reference evidence="2 4" key="1">
    <citation type="journal article" date="2015" name="Stand. Genomic Sci.">
        <title>Genomic Encyclopedia of Bacterial and Archaeal Type Strains, Phase III: the genomes of soil and plant-associated and newly described type strains.</title>
        <authorList>
            <person name="Whitman W.B."/>
            <person name="Woyke T."/>
            <person name="Klenk H.P."/>
            <person name="Zhou Y."/>
            <person name="Lilburn T.G."/>
            <person name="Beck B.J."/>
            <person name="De Vos P."/>
            <person name="Vandamme P."/>
            <person name="Eisen J.A."/>
            <person name="Garrity G."/>
            <person name="Hugenholtz P."/>
            <person name="Kyrpides N.C."/>
        </authorList>
    </citation>
    <scope>NUCLEOTIDE SEQUENCE [LARGE SCALE GENOMIC DNA]</scope>
    <source>
        <strain evidence="2 4">CGMCC 1.5380</strain>
    </source>
</reference>
<evidence type="ECO:0000313" key="1">
    <source>
        <dbReference type="EMBL" id="RDI53574.1"/>
    </source>
</evidence>